<dbReference type="KEGG" id="asr:WL1483_2494"/>
<dbReference type="EMBL" id="CP013067">
    <property type="protein sequence ID" value="ALP41913.1"/>
    <property type="molecule type" value="Genomic_DNA"/>
</dbReference>
<gene>
    <name evidence="2" type="ORF">WL1483_2494</name>
</gene>
<dbReference type="RefSeq" id="WP_060587528.1">
    <property type="nucleotide sequence ID" value="NZ_CP013067.1"/>
</dbReference>
<protein>
    <recommendedName>
        <fullName evidence="4">Phage protein</fullName>
    </recommendedName>
</protein>
<feature type="region of interest" description="Disordered" evidence="1">
    <location>
        <begin position="499"/>
        <end position="519"/>
    </location>
</feature>
<accession>A0A0S2SJQ0</accession>
<evidence type="ECO:0000256" key="1">
    <source>
        <dbReference type="SAM" id="MobiDB-lite"/>
    </source>
</evidence>
<reference evidence="3" key="1">
    <citation type="submission" date="2015-10" db="EMBL/GenBank/DDBJ databases">
        <title>Complete Genome Sequence of Aeromonas schubertii strain WL1483.</title>
        <authorList>
            <person name="Liu L."/>
        </authorList>
    </citation>
    <scope>NUCLEOTIDE SEQUENCE [LARGE SCALE GENOMIC DNA]</scope>
    <source>
        <strain evidence="3">WL1483</strain>
    </source>
</reference>
<dbReference type="PATRIC" id="fig|652.5.peg.3851"/>
<name>A0A0S2SJQ0_9GAMM</name>
<dbReference type="AlphaFoldDB" id="A0A0S2SJQ0"/>
<sequence length="537" mass="58475">MKLTTQAAISGQPVHLVSHDMVLDLSAGGRAALVIEGDAKPNQVVTVDLGYNDAVRRWFVGYVESTAPAERGATRLMVRELAGLLAKRYPVSQQHATLRGLLDWLASQSGLTFLLPEGADYTDTPIPNFTSAGTGYQLLEHAGRAFAVPDFCWYQQPDGAIYVGSHAHSRWHNRAVTLDASWSSKQTGDTLTLSPVPTIRPGAMLNGQRVTRVRLTGDQMSLTLTQKGKPAQSTERRKLEREFPELADKMHLPAFARVEAISDRAAAGQLNDPYRPRYAVDVQLLGEDGEPDNAAPLYRAVPLPVMFGGPEQGLLQFPDVGSLVELGFAFGRADRPFIRTILGTEWPLPNIAPGEQLQQQRAEVQQRTDQVGNQHRVTDRDQRDEAYTMHPVADVYSAEFGSHRMQVSQHSIEEVGGIKQVEALGAIELLAGDDLVLGSLGNMSQTTAGDLVEVVGQLRRAVAGELQHLEAPRSWMGSEGVNIFRLLHQLMQVVEQLAATTSSHTHPGVGQPNQASTFNGQSTQAKTLASTLSPIIE</sequence>
<evidence type="ECO:0000313" key="2">
    <source>
        <dbReference type="EMBL" id="ALP41913.1"/>
    </source>
</evidence>
<evidence type="ECO:0000313" key="3">
    <source>
        <dbReference type="Proteomes" id="UP000058114"/>
    </source>
</evidence>
<evidence type="ECO:0008006" key="4">
    <source>
        <dbReference type="Google" id="ProtNLM"/>
    </source>
</evidence>
<dbReference type="Proteomes" id="UP000058114">
    <property type="component" value="Chromosome"/>
</dbReference>
<proteinExistence type="predicted"/>
<reference evidence="2 3" key="2">
    <citation type="journal article" date="2016" name="Genome Announc.">
        <title>Complete Genome Sequence of the Highly Virulent Aeromonas schubertii Strain WL1483, Isolated from Diseased Snakehead Fish (Channa argus) in China.</title>
        <authorList>
            <person name="Liu L."/>
            <person name="Li N."/>
            <person name="Zhang D."/>
            <person name="Fu X."/>
            <person name="Shi C."/>
            <person name="Lin Q."/>
            <person name="Hao G."/>
        </authorList>
    </citation>
    <scope>NUCLEOTIDE SEQUENCE [LARGE SCALE GENOMIC DNA]</scope>
    <source>
        <strain evidence="2 3">WL1483</strain>
    </source>
</reference>
<dbReference type="SUPFAM" id="SSF69255">
    <property type="entry name" value="gp5 N-terminal domain-like"/>
    <property type="match status" value="1"/>
</dbReference>
<organism evidence="2 3">
    <name type="scientific">Aeromonas schubertii</name>
    <dbReference type="NCBI Taxonomy" id="652"/>
    <lineage>
        <taxon>Bacteria</taxon>
        <taxon>Pseudomonadati</taxon>
        <taxon>Pseudomonadota</taxon>
        <taxon>Gammaproteobacteria</taxon>
        <taxon>Aeromonadales</taxon>
        <taxon>Aeromonadaceae</taxon>
        <taxon>Aeromonas</taxon>
    </lineage>
</organism>